<dbReference type="EMBL" id="JAQRFO010000130">
    <property type="protein sequence ID" value="MDC9624085.1"/>
    <property type="molecule type" value="Genomic_DNA"/>
</dbReference>
<evidence type="ECO:0000313" key="2">
    <source>
        <dbReference type="Proteomes" id="UP001214757"/>
    </source>
</evidence>
<proteinExistence type="predicted"/>
<accession>A0ABT5MAR6</accession>
<comment type="caution">
    <text evidence="1">The sequence shown here is derived from an EMBL/GenBank/DDBJ whole genome shotgun (WGS) entry which is preliminary data.</text>
</comment>
<dbReference type="RefSeq" id="WP_273581463.1">
    <property type="nucleotide sequence ID" value="NZ_JAQRFO010000130.1"/>
</dbReference>
<gene>
    <name evidence="1" type="ORF">PSI22_21260</name>
</gene>
<reference evidence="1 2" key="1">
    <citation type="submission" date="2023-02" db="EMBL/GenBank/DDBJ databases">
        <title>Entomopathogenic bacteria.</title>
        <authorList>
            <person name="Machado R.A."/>
        </authorList>
    </citation>
    <scope>NUCLEOTIDE SEQUENCE [LARGE SCALE GENOMIC DNA]</scope>
    <source>
        <strain evidence="1 2">XENO-7</strain>
    </source>
</reference>
<organism evidence="1 2">
    <name type="scientific">Xenorhabdus aichiensis</name>
    <dbReference type="NCBI Taxonomy" id="3025874"/>
    <lineage>
        <taxon>Bacteria</taxon>
        <taxon>Pseudomonadati</taxon>
        <taxon>Pseudomonadota</taxon>
        <taxon>Gammaproteobacteria</taxon>
        <taxon>Enterobacterales</taxon>
        <taxon>Morganellaceae</taxon>
        <taxon>Xenorhabdus</taxon>
    </lineage>
</organism>
<name>A0ABT5MAR6_9GAMM</name>
<evidence type="ECO:0000313" key="1">
    <source>
        <dbReference type="EMBL" id="MDC9624085.1"/>
    </source>
</evidence>
<protein>
    <submittedName>
        <fullName evidence="1">Uncharacterized protein</fullName>
    </submittedName>
</protein>
<keyword evidence="2" id="KW-1185">Reference proteome</keyword>
<sequence length="97" mass="11613">MSKMPDFFKPLHEQPEIVIPELWKHKDVIDEVLPFYLAVLAKTSKNPEKFFKYNMQSLDKIFGHDKTKRGPRDNEIADYAYYLNARTRDIFDKLDDF</sequence>
<dbReference type="Proteomes" id="UP001214757">
    <property type="component" value="Unassembled WGS sequence"/>
</dbReference>